<evidence type="ECO:0000313" key="3">
    <source>
        <dbReference type="Proteomes" id="UP001608902"/>
    </source>
</evidence>
<protein>
    <submittedName>
        <fullName evidence="2">Uncharacterized protein</fullName>
    </submittedName>
</protein>
<dbReference type="Proteomes" id="UP001608902">
    <property type="component" value="Unassembled WGS sequence"/>
</dbReference>
<accession>A0ABD6F4Z4</accession>
<name>A0ABD6F4Z4_9BILA</name>
<comment type="caution">
    <text evidence="2">The sequence shown here is derived from an EMBL/GenBank/DDBJ whole genome shotgun (WGS) entry which is preliminary data.</text>
</comment>
<dbReference type="EMBL" id="JBGFUD010025765">
    <property type="protein sequence ID" value="MFH4985005.1"/>
    <property type="molecule type" value="Genomic_DNA"/>
</dbReference>
<proteinExistence type="predicted"/>
<feature type="non-terminal residue" evidence="2">
    <location>
        <position position="1"/>
    </location>
</feature>
<reference evidence="2 3" key="1">
    <citation type="submission" date="2024-08" db="EMBL/GenBank/DDBJ databases">
        <title>Gnathostoma spinigerum genome.</title>
        <authorList>
            <person name="Gonzalez-Bertolin B."/>
            <person name="Monzon S."/>
            <person name="Zaballos A."/>
            <person name="Jimenez P."/>
            <person name="Dekumyoy P."/>
            <person name="Varona S."/>
            <person name="Cuesta I."/>
            <person name="Sumanam S."/>
            <person name="Adisakwattana P."/>
            <person name="Gasser R.B."/>
            <person name="Hernandez-Gonzalez A."/>
            <person name="Young N.D."/>
            <person name="Perteguer M.J."/>
        </authorList>
    </citation>
    <scope>NUCLEOTIDE SEQUENCE [LARGE SCALE GENOMIC DNA]</scope>
    <source>
        <strain evidence="2">AL3</strain>
        <tissue evidence="2">Liver</tissue>
    </source>
</reference>
<evidence type="ECO:0000256" key="1">
    <source>
        <dbReference type="SAM" id="Coils"/>
    </source>
</evidence>
<sequence>RLRGELDALAESVDELTPLVEPKRRYDRLDSEHRQMDDALKARHDSVVCLQLKKASEAELDTALTKAEDALRNAEEELSEVKPVSADIRRWKRSVLPRVKELVSYMMGLEIPIGRPSVEKLMARRSSVKIRSDLLKDSISEKLRMIESEEDLASKIESNLLSVDQNLARIKDRYCSPQKRETVDTNISELQDFQRTLSRSDMNVITIPVLSEPLMRHMEMTNSRLKVVLSSLLNISMCYNHSVRPTKESSRIMLESLTVILFVENSNSI</sequence>
<dbReference type="AlphaFoldDB" id="A0ABD6F4Z4"/>
<feature type="coiled-coil region" evidence="1">
    <location>
        <begin position="53"/>
        <end position="80"/>
    </location>
</feature>
<evidence type="ECO:0000313" key="2">
    <source>
        <dbReference type="EMBL" id="MFH4985005.1"/>
    </source>
</evidence>
<organism evidence="2 3">
    <name type="scientific">Gnathostoma spinigerum</name>
    <dbReference type="NCBI Taxonomy" id="75299"/>
    <lineage>
        <taxon>Eukaryota</taxon>
        <taxon>Metazoa</taxon>
        <taxon>Ecdysozoa</taxon>
        <taxon>Nematoda</taxon>
        <taxon>Chromadorea</taxon>
        <taxon>Rhabditida</taxon>
        <taxon>Spirurina</taxon>
        <taxon>Gnathostomatomorpha</taxon>
        <taxon>Gnathostomatoidea</taxon>
        <taxon>Gnathostomatidae</taxon>
        <taxon>Gnathostoma</taxon>
    </lineage>
</organism>
<gene>
    <name evidence="2" type="ORF">AB6A40_011714</name>
</gene>
<keyword evidence="1" id="KW-0175">Coiled coil</keyword>
<keyword evidence="3" id="KW-1185">Reference proteome</keyword>